<dbReference type="EMBL" id="CP035281">
    <property type="protein sequence ID" value="QAT41841.1"/>
    <property type="molecule type" value="Genomic_DNA"/>
</dbReference>
<comment type="subcellular location">
    <subcellularLocation>
        <location evidence="1">Cell membrane</location>
        <topology evidence="1">Multi-pass membrane protein</topology>
    </subcellularLocation>
</comment>
<dbReference type="KEGG" id="amij:EQM06_00605"/>
<protein>
    <submittedName>
        <fullName evidence="7">Amino acid permease</fullName>
    </submittedName>
</protein>
<feature type="transmembrane region" description="Helical" evidence="6">
    <location>
        <begin position="201"/>
        <end position="225"/>
    </location>
</feature>
<dbReference type="GO" id="GO:0022857">
    <property type="term" value="F:transmembrane transporter activity"/>
    <property type="evidence" value="ECO:0007669"/>
    <property type="project" value="InterPro"/>
</dbReference>
<evidence type="ECO:0000256" key="2">
    <source>
        <dbReference type="ARBA" id="ARBA00022475"/>
    </source>
</evidence>
<proteinExistence type="predicted"/>
<dbReference type="InterPro" id="IPR002293">
    <property type="entry name" value="AA/rel_permease1"/>
</dbReference>
<dbReference type="Pfam" id="PF13520">
    <property type="entry name" value="AA_permease_2"/>
    <property type="match status" value="1"/>
</dbReference>
<sequence length="469" mass="50034">MDKNNNGEIGLKREMGFWAAIALVIGNTIGSGIFLLPQNLAAISTPAISIAGFILTAAGAVLIAISLSNMACAFPKSGSCVVYTHEAFGDFAAFIVGWVFWLCQPCGVAAIITAAVRYLSYLFPILGTSNLAALITSSLILWILVVLNIKGVKEASAFQIITVILKLIPIALFIILGAAHFDPSIAHSVNPELEGGVSSQLPATIAITMWLFVGIESSTITAGEIKDPEKNIKRSTIYGTLFVILLYIIITILAVGIMPQKELANSNAPVAEMIEMMTGGHLGSIFIAIFIVISCVGCANGITLTGARISYAIAMDNVFPKFLARVNPRYHTPDTSLIVFGIIGNLLLISNYTKGLNKAYIFAALLTTMAYMIAYAATAAAEIALLKNQDGDITVGSYIKKSILPLLALAYIIYASYGTGAESVMWGFLLIMAGIPFYIYNKIKNTGSIKSNNAPVYAETEEILSDITE</sequence>
<feature type="transmembrane region" description="Helical" evidence="6">
    <location>
        <begin position="423"/>
        <end position="440"/>
    </location>
</feature>
<evidence type="ECO:0000256" key="4">
    <source>
        <dbReference type="ARBA" id="ARBA00022989"/>
    </source>
</evidence>
<dbReference type="InterPro" id="IPR050367">
    <property type="entry name" value="APC_superfamily"/>
</dbReference>
<feature type="transmembrane region" description="Helical" evidence="6">
    <location>
        <begin position="359"/>
        <end position="386"/>
    </location>
</feature>
<feature type="transmembrane region" description="Helical" evidence="6">
    <location>
        <begin position="16"/>
        <end position="36"/>
    </location>
</feature>
<dbReference type="Gene3D" id="1.20.1740.10">
    <property type="entry name" value="Amino acid/polyamine transporter I"/>
    <property type="match status" value="1"/>
</dbReference>
<dbReference type="PIRSF" id="PIRSF006060">
    <property type="entry name" value="AA_transporter"/>
    <property type="match status" value="1"/>
</dbReference>
<dbReference type="PANTHER" id="PTHR42770">
    <property type="entry name" value="AMINO ACID TRANSPORTER-RELATED"/>
    <property type="match status" value="1"/>
</dbReference>
<dbReference type="PANTHER" id="PTHR42770:SF18">
    <property type="entry name" value="ARGININE_AGMATINE ANTIPORTER"/>
    <property type="match status" value="1"/>
</dbReference>
<reference evidence="7 8" key="1">
    <citation type="submission" date="2019-01" db="EMBL/GenBank/DDBJ databases">
        <title>Draft genomes of a novel of Aminipila strains.</title>
        <authorList>
            <person name="Ma S."/>
        </authorList>
    </citation>
    <scope>NUCLEOTIDE SEQUENCE [LARGE SCALE GENOMIC DNA]</scope>
    <source>
        <strain evidence="8">JN-39</strain>
    </source>
</reference>
<dbReference type="OrthoDB" id="178667at2"/>
<evidence type="ECO:0000256" key="5">
    <source>
        <dbReference type="ARBA" id="ARBA00023136"/>
    </source>
</evidence>
<name>A0A410PS77_9FIRM</name>
<feature type="transmembrane region" description="Helical" evidence="6">
    <location>
        <begin position="48"/>
        <end position="70"/>
    </location>
</feature>
<feature type="transmembrane region" description="Helical" evidence="6">
    <location>
        <begin position="121"/>
        <end position="145"/>
    </location>
</feature>
<feature type="transmembrane region" description="Helical" evidence="6">
    <location>
        <begin position="398"/>
        <end position="417"/>
    </location>
</feature>
<keyword evidence="8" id="KW-1185">Reference proteome</keyword>
<feature type="transmembrane region" description="Helical" evidence="6">
    <location>
        <begin position="285"/>
        <end position="314"/>
    </location>
</feature>
<keyword evidence="5 6" id="KW-0472">Membrane</keyword>
<feature type="transmembrane region" description="Helical" evidence="6">
    <location>
        <begin position="237"/>
        <end position="258"/>
    </location>
</feature>
<evidence type="ECO:0000313" key="8">
    <source>
        <dbReference type="Proteomes" id="UP000287601"/>
    </source>
</evidence>
<feature type="transmembrane region" description="Helical" evidence="6">
    <location>
        <begin position="157"/>
        <end position="181"/>
    </location>
</feature>
<dbReference type="GO" id="GO:0005886">
    <property type="term" value="C:plasma membrane"/>
    <property type="evidence" value="ECO:0007669"/>
    <property type="project" value="UniProtKB-SubCell"/>
</dbReference>
<keyword evidence="4 6" id="KW-1133">Transmembrane helix</keyword>
<organism evidence="7 8">
    <name type="scientific">Aminipila luticellarii</name>
    <dbReference type="NCBI Taxonomy" id="2507160"/>
    <lineage>
        <taxon>Bacteria</taxon>
        <taxon>Bacillati</taxon>
        <taxon>Bacillota</taxon>
        <taxon>Clostridia</taxon>
        <taxon>Peptostreptococcales</taxon>
        <taxon>Anaerovoracaceae</taxon>
        <taxon>Aminipila</taxon>
    </lineage>
</organism>
<accession>A0A410PS77</accession>
<dbReference type="Proteomes" id="UP000287601">
    <property type="component" value="Chromosome"/>
</dbReference>
<feature type="transmembrane region" description="Helical" evidence="6">
    <location>
        <begin position="91"/>
        <end position="115"/>
    </location>
</feature>
<evidence type="ECO:0000256" key="1">
    <source>
        <dbReference type="ARBA" id="ARBA00004651"/>
    </source>
</evidence>
<evidence type="ECO:0000256" key="6">
    <source>
        <dbReference type="SAM" id="Phobius"/>
    </source>
</evidence>
<evidence type="ECO:0000313" key="7">
    <source>
        <dbReference type="EMBL" id="QAT41841.1"/>
    </source>
</evidence>
<gene>
    <name evidence="7" type="ORF">EQM06_00605</name>
</gene>
<feature type="transmembrane region" description="Helical" evidence="6">
    <location>
        <begin position="335"/>
        <end position="353"/>
    </location>
</feature>
<evidence type="ECO:0000256" key="3">
    <source>
        <dbReference type="ARBA" id="ARBA00022692"/>
    </source>
</evidence>
<keyword evidence="2" id="KW-1003">Cell membrane</keyword>
<dbReference type="RefSeq" id="WP_128744495.1">
    <property type="nucleotide sequence ID" value="NZ_CP035281.1"/>
</dbReference>
<dbReference type="AlphaFoldDB" id="A0A410PS77"/>
<keyword evidence="3 6" id="KW-0812">Transmembrane</keyword>